<gene>
    <name evidence="9" type="ORF">BS50DRAFT_631052</name>
</gene>
<feature type="region of interest" description="Disordered" evidence="6">
    <location>
        <begin position="537"/>
        <end position="560"/>
    </location>
</feature>
<feature type="domain" description="DUF7580" evidence="8">
    <location>
        <begin position="166"/>
        <end position="512"/>
    </location>
</feature>
<evidence type="ECO:0000313" key="10">
    <source>
        <dbReference type="Proteomes" id="UP000240883"/>
    </source>
</evidence>
<dbReference type="InterPro" id="IPR015500">
    <property type="entry name" value="Peptidase_S8_subtilisin-rel"/>
</dbReference>
<feature type="compositionally biased region" description="Polar residues" evidence="6">
    <location>
        <begin position="539"/>
        <end position="557"/>
    </location>
</feature>
<evidence type="ECO:0000256" key="1">
    <source>
        <dbReference type="ARBA" id="ARBA00011073"/>
    </source>
</evidence>
<dbReference type="Pfam" id="PF24476">
    <property type="entry name" value="DUF7580"/>
    <property type="match status" value="1"/>
</dbReference>
<dbReference type="SUPFAM" id="SSF52743">
    <property type="entry name" value="Subtilisin-like"/>
    <property type="match status" value="1"/>
</dbReference>
<dbReference type="Pfam" id="PF00082">
    <property type="entry name" value="Peptidase_S8"/>
    <property type="match status" value="1"/>
</dbReference>
<evidence type="ECO:0000313" key="9">
    <source>
        <dbReference type="EMBL" id="PSN71015.1"/>
    </source>
</evidence>
<dbReference type="AlphaFoldDB" id="A0A2T2P014"/>
<dbReference type="InterPro" id="IPR036852">
    <property type="entry name" value="Peptidase_S8/S53_dom_sf"/>
</dbReference>
<proteinExistence type="inferred from homology"/>
<dbReference type="InterPro" id="IPR000209">
    <property type="entry name" value="Peptidase_S8/S53_dom"/>
</dbReference>
<keyword evidence="4 5" id="KW-0720">Serine protease</keyword>
<evidence type="ECO:0000256" key="4">
    <source>
        <dbReference type="ARBA" id="ARBA00022825"/>
    </source>
</evidence>
<keyword evidence="3 5" id="KW-0378">Hydrolase</keyword>
<dbReference type="GO" id="GO:0006508">
    <property type="term" value="P:proteolysis"/>
    <property type="evidence" value="ECO:0007669"/>
    <property type="project" value="UniProtKB-KW"/>
</dbReference>
<dbReference type="OrthoDB" id="3797656at2759"/>
<feature type="active site" description="Charge relay system" evidence="5">
    <location>
        <position position="786"/>
    </location>
</feature>
<dbReference type="STRING" id="1448308.A0A2T2P014"/>
<evidence type="ECO:0000256" key="2">
    <source>
        <dbReference type="ARBA" id="ARBA00022670"/>
    </source>
</evidence>
<dbReference type="PROSITE" id="PS51892">
    <property type="entry name" value="SUBTILASE"/>
    <property type="match status" value="1"/>
</dbReference>
<dbReference type="PRINTS" id="PR00723">
    <property type="entry name" value="SUBTILISIN"/>
</dbReference>
<feature type="active site" description="Charge relay system" evidence="5">
    <location>
        <position position="592"/>
    </location>
</feature>
<keyword evidence="10" id="KW-1185">Reference proteome</keyword>
<evidence type="ECO:0000256" key="3">
    <source>
        <dbReference type="ARBA" id="ARBA00022801"/>
    </source>
</evidence>
<dbReference type="Proteomes" id="UP000240883">
    <property type="component" value="Unassembled WGS sequence"/>
</dbReference>
<dbReference type="InterPro" id="IPR056002">
    <property type="entry name" value="DUF7580"/>
</dbReference>
<protein>
    <submittedName>
        <fullName evidence="9">Subtilisin-like protein</fullName>
    </submittedName>
</protein>
<evidence type="ECO:0000256" key="5">
    <source>
        <dbReference type="PROSITE-ProRule" id="PRU01240"/>
    </source>
</evidence>
<evidence type="ECO:0000259" key="8">
    <source>
        <dbReference type="Pfam" id="PF24476"/>
    </source>
</evidence>
<dbReference type="Gene3D" id="3.40.50.200">
    <property type="entry name" value="Peptidase S8/S53 domain"/>
    <property type="match status" value="1"/>
</dbReference>
<dbReference type="CDD" id="cd00306">
    <property type="entry name" value="Peptidases_S8_S53"/>
    <property type="match status" value="1"/>
</dbReference>
<feature type="domain" description="Peptidase S8/S53" evidence="7">
    <location>
        <begin position="585"/>
        <end position="801"/>
    </location>
</feature>
<sequence>MDDEEVLELAPVAIERVAHIATHIGATRLNEVCGRLGGELLIAASFLGSPEQEVHEQHDRFLQTTRKLLRDVEKICNWPENPNSNLPLLKWIGWGHPEEPLYLEAVQDIKSGLVTLTAGSPRKAEEFILHFKRYNKRFGKQNLVSNEPSGASKVIPDDHGHELTMVAYNVLQKHMCCECMRSDNLNPQRHGTKLLLRPSLSLNTNDATQLDLLFSSKAYKRIVPTERWQDIKLVVPREEKTLKKQGKRVKFCDHDDATIELHRLQITEEVKYGQLCKLISNDINSRVCLTIQDEKLRLMDPEPLKQIIADTPSLSLATLLRTYHLSQKMKAALAYTIAHSVWKFYDSDWMKTRWTSETIHFMRESTPPLNMNELGIFTSKPYFSVDFGADDANAYEHSTIRDDLHKYPRVRALGILLVEIGVGSVLPRVEGSLDDLSQMAQTNNSEWIWANKYSESNCPWPNFDLGSYRKAVKNCLDPQRFRLPPVSGEDMPDKVQQRRKLLYENVVAPLDELMKGTGWKEELQTIEPLKETSKLQIPVRNTTLDSQRTSDSQGSTKRASRRWLQRVKNLTRNIYQSVDIDSRRRVRIAILDTGYDPGAEFFYSPIRYDRLVKWKDWVSDSVEPIDTHGHGTHLISLIMKISPDAEICVARVAKDPADLDNASQNVADAINWAQAECKADIISMSFGYVHDQGLISKAIRTAVNDREESILFFASAANSGSNEEEMFPACHECVISIRGTNSNGAFQDFNPPKGPQEHSVYGTLGLEVPSSALAPESGEVYKSGTSVATAIAAGLAGLFLGYVSQKFRQETSISVNRKLRTRKGMLAMFDYIAKDSLSTGYKYVAPWFLEGDERYICSIFEGALARLP</sequence>
<accession>A0A2T2P014</accession>
<comment type="similarity">
    <text evidence="1 5">Belongs to the peptidase S8 family.</text>
</comment>
<dbReference type="EMBL" id="KZ678131">
    <property type="protein sequence ID" value="PSN71015.1"/>
    <property type="molecule type" value="Genomic_DNA"/>
</dbReference>
<reference evidence="9 10" key="1">
    <citation type="journal article" date="2018" name="Front. Microbiol.">
        <title>Genome-Wide Analysis of Corynespora cassiicola Leaf Fall Disease Putative Effectors.</title>
        <authorList>
            <person name="Lopez D."/>
            <person name="Ribeiro S."/>
            <person name="Label P."/>
            <person name="Fumanal B."/>
            <person name="Venisse J.S."/>
            <person name="Kohler A."/>
            <person name="de Oliveira R.R."/>
            <person name="Labutti K."/>
            <person name="Lipzen A."/>
            <person name="Lail K."/>
            <person name="Bauer D."/>
            <person name="Ohm R.A."/>
            <person name="Barry K.W."/>
            <person name="Spatafora J."/>
            <person name="Grigoriev I.V."/>
            <person name="Martin F.M."/>
            <person name="Pujade-Renaud V."/>
        </authorList>
    </citation>
    <scope>NUCLEOTIDE SEQUENCE [LARGE SCALE GENOMIC DNA]</scope>
    <source>
        <strain evidence="9 10">Philippines</strain>
    </source>
</reference>
<feature type="active site" description="Charge relay system" evidence="5">
    <location>
        <position position="630"/>
    </location>
</feature>
<keyword evidence="2 5" id="KW-0645">Protease</keyword>
<name>A0A2T2P014_CORCC</name>
<dbReference type="PANTHER" id="PTHR43806:SF11">
    <property type="entry name" value="CEREVISIN-RELATED"/>
    <property type="match status" value="1"/>
</dbReference>
<organism evidence="9 10">
    <name type="scientific">Corynespora cassiicola Philippines</name>
    <dbReference type="NCBI Taxonomy" id="1448308"/>
    <lineage>
        <taxon>Eukaryota</taxon>
        <taxon>Fungi</taxon>
        <taxon>Dikarya</taxon>
        <taxon>Ascomycota</taxon>
        <taxon>Pezizomycotina</taxon>
        <taxon>Dothideomycetes</taxon>
        <taxon>Pleosporomycetidae</taxon>
        <taxon>Pleosporales</taxon>
        <taxon>Corynesporascaceae</taxon>
        <taxon>Corynespora</taxon>
    </lineage>
</organism>
<dbReference type="PANTHER" id="PTHR43806">
    <property type="entry name" value="PEPTIDASE S8"/>
    <property type="match status" value="1"/>
</dbReference>
<dbReference type="InterPro" id="IPR050131">
    <property type="entry name" value="Peptidase_S8_subtilisin-like"/>
</dbReference>
<evidence type="ECO:0000259" key="7">
    <source>
        <dbReference type="Pfam" id="PF00082"/>
    </source>
</evidence>
<evidence type="ECO:0000256" key="6">
    <source>
        <dbReference type="SAM" id="MobiDB-lite"/>
    </source>
</evidence>
<dbReference type="GO" id="GO:0004252">
    <property type="term" value="F:serine-type endopeptidase activity"/>
    <property type="evidence" value="ECO:0007669"/>
    <property type="project" value="UniProtKB-UniRule"/>
</dbReference>